<feature type="transmembrane region" description="Helical" evidence="1">
    <location>
        <begin position="118"/>
        <end position="142"/>
    </location>
</feature>
<dbReference type="Proteomes" id="UP001059252">
    <property type="component" value="Chromosome"/>
</dbReference>
<reference evidence="2" key="1">
    <citation type="submission" date="2022-08" db="EMBL/GenBank/DDBJ databases">
        <title>Complete genome of Mycoplasma iguanae type strain 2327.</title>
        <authorList>
            <person name="Spergser J."/>
        </authorList>
    </citation>
    <scope>NUCLEOTIDE SEQUENCE</scope>
    <source>
        <strain evidence="2">2327</strain>
    </source>
</reference>
<name>A0ABY5R9K3_9MOLU</name>
<sequence length="187" mass="22188">MKDKKNKKEKNDLNLEIVNKIDIDDLYTFFKPLPDDKTPKIYLDPKKKVFAKDKLKNIKSQKETLEKATKAWKHYKKKYWRSYGLFVSMNVLIIIISTLMIILNLYSLRWNTSKEQYMIWFFIAIAIGSLIITLLTSISAFMSFSTKNEIYLNNIRFLKKKLEQYKHEPIEDLHSFISEVGAVDTDF</sequence>
<feature type="transmembrane region" description="Helical" evidence="1">
    <location>
        <begin position="83"/>
        <end position="106"/>
    </location>
</feature>
<proteinExistence type="predicted"/>
<evidence type="ECO:0008006" key="4">
    <source>
        <dbReference type="Google" id="ProtNLM"/>
    </source>
</evidence>
<dbReference type="RefSeq" id="WP_258210839.1">
    <property type="nucleotide sequence ID" value="NZ_CP102734.1"/>
</dbReference>
<evidence type="ECO:0000313" key="3">
    <source>
        <dbReference type="Proteomes" id="UP001059252"/>
    </source>
</evidence>
<organism evidence="2 3">
    <name type="scientific">Mycoplasma iguanae</name>
    <dbReference type="NCBI Taxonomy" id="292461"/>
    <lineage>
        <taxon>Bacteria</taxon>
        <taxon>Bacillati</taxon>
        <taxon>Mycoplasmatota</taxon>
        <taxon>Mollicutes</taxon>
        <taxon>Mycoplasmataceae</taxon>
        <taxon>Mycoplasma</taxon>
    </lineage>
</organism>
<evidence type="ECO:0000313" key="2">
    <source>
        <dbReference type="EMBL" id="UVD81665.1"/>
    </source>
</evidence>
<accession>A0ABY5R9K3</accession>
<keyword evidence="1" id="KW-0472">Membrane</keyword>
<protein>
    <recommendedName>
        <fullName evidence="4">DUF4231 domain-containing protein</fullName>
    </recommendedName>
</protein>
<keyword evidence="3" id="KW-1185">Reference proteome</keyword>
<evidence type="ECO:0000256" key="1">
    <source>
        <dbReference type="SAM" id="Phobius"/>
    </source>
</evidence>
<keyword evidence="1" id="KW-0812">Transmembrane</keyword>
<gene>
    <name evidence="2" type="ORF">NV226_02990</name>
</gene>
<keyword evidence="1" id="KW-1133">Transmembrane helix</keyword>
<dbReference type="EMBL" id="CP102734">
    <property type="protein sequence ID" value="UVD81665.1"/>
    <property type="molecule type" value="Genomic_DNA"/>
</dbReference>